<feature type="binding site" evidence="7">
    <location>
        <position position="32"/>
    </location>
    <ligand>
        <name>Ca(2+)</name>
        <dbReference type="ChEBI" id="CHEBI:29108"/>
    </ligand>
</feature>
<sequence length="269" mass="30818">MSHKHQTLRFVDDATAGDGIWGYPTSKANFCEEDYLITRYIAEFINCLSNVAYIYLAFKYPRTNTKARVPWYQHLDIQSIGLLFVGVFSGIFHGTMHQETQLLDDISMLILGGSLVQPLYAYRQAPLVRVFVIAALWLAIGVMTVIYVRSGDIRIHVMVFSAQLTLVWPRTLYLLYGSGLYSKEEKRKFMRVFWKAIATLLLGFGLWHIDLEFCAELRAARAAVGLPAAWILELHGWWHLFTAIGASLYMRLIRMITDEARDAGEKKQQ</sequence>
<feature type="binding site" evidence="8">
    <location>
        <position position="235"/>
    </location>
    <ligand>
        <name>Zn(2+)</name>
        <dbReference type="ChEBI" id="CHEBI:29105"/>
        <note>catalytic</note>
    </ligand>
</feature>
<dbReference type="GO" id="GO:0005789">
    <property type="term" value="C:endoplasmic reticulum membrane"/>
    <property type="evidence" value="ECO:0007669"/>
    <property type="project" value="TreeGrafter"/>
</dbReference>
<accession>A0A9P6LL89</accession>
<gene>
    <name evidence="10" type="ORF">CkaCkLH20_05213</name>
</gene>
<feature type="binding site" evidence="7">
    <location>
        <position position="43"/>
    </location>
    <ligand>
        <name>Ca(2+)</name>
        <dbReference type="ChEBI" id="CHEBI:29108"/>
    </ligand>
</feature>
<keyword evidence="8" id="KW-0862">Zinc</keyword>
<name>A0A9P6LL89_9PEZI</name>
<dbReference type="GeneID" id="62161006"/>
<comment type="caution">
    <text evidence="10">The sequence shown here is derived from an EMBL/GenBank/DDBJ whole genome shotgun (WGS) entry which is preliminary data.</text>
</comment>
<dbReference type="RefSeq" id="XP_038746974.1">
    <property type="nucleotide sequence ID" value="XM_038887932.1"/>
</dbReference>
<dbReference type="InterPro" id="IPR008901">
    <property type="entry name" value="ACER"/>
</dbReference>
<evidence type="ECO:0000313" key="11">
    <source>
        <dbReference type="Proteomes" id="UP000781932"/>
    </source>
</evidence>
<dbReference type="GO" id="GO:0016811">
    <property type="term" value="F:hydrolase activity, acting on carbon-nitrogen (but not peptide) bonds, in linear amides"/>
    <property type="evidence" value="ECO:0007669"/>
    <property type="project" value="InterPro"/>
</dbReference>
<reference evidence="10" key="1">
    <citation type="submission" date="2020-03" db="EMBL/GenBank/DDBJ databases">
        <authorList>
            <person name="He L."/>
        </authorList>
    </citation>
    <scope>NUCLEOTIDE SEQUENCE</scope>
    <source>
        <strain evidence="10">CkLH20</strain>
    </source>
</reference>
<reference evidence="10" key="2">
    <citation type="submission" date="2020-11" db="EMBL/GenBank/DDBJ databases">
        <title>Whole genome sequencing of Colletotrichum sp.</title>
        <authorList>
            <person name="Li H."/>
        </authorList>
    </citation>
    <scope>NUCLEOTIDE SEQUENCE</scope>
    <source>
        <strain evidence="10">CkLH20</strain>
    </source>
</reference>
<dbReference type="GO" id="GO:0046872">
    <property type="term" value="F:metal ion binding"/>
    <property type="evidence" value="ECO:0007669"/>
    <property type="project" value="UniProtKB-KW"/>
</dbReference>
<feature type="transmembrane region" description="Helical" evidence="9">
    <location>
        <begin position="192"/>
        <end position="209"/>
    </location>
</feature>
<dbReference type="Pfam" id="PF05875">
    <property type="entry name" value="Ceramidase"/>
    <property type="match status" value="1"/>
</dbReference>
<feature type="transmembrane region" description="Helical" evidence="9">
    <location>
        <begin position="127"/>
        <end position="147"/>
    </location>
</feature>
<dbReference type="AlphaFoldDB" id="A0A9P6LL89"/>
<evidence type="ECO:0000256" key="1">
    <source>
        <dbReference type="ARBA" id="ARBA00004141"/>
    </source>
</evidence>
<evidence type="ECO:0000256" key="8">
    <source>
        <dbReference type="PIRSR" id="PIRSR608901-2"/>
    </source>
</evidence>
<evidence type="ECO:0000256" key="5">
    <source>
        <dbReference type="ARBA" id="ARBA00022989"/>
    </source>
</evidence>
<evidence type="ECO:0000256" key="4">
    <source>
        <dbReference type="ARBA" id="ARBA00022801"/>
    </source>
</evidence>
<dbReference type="PANTHER" id="PTHR46187:SF1">
    <property type="entry name" value="ALKALINE PHYTOCERAMIDASE"/>
    <property type="match status" value="1"/>
</dbReference>
<feature type="binding site" evidence="8">
    <location>
        <position position="239"/>
    </location>
    <ligand>
        <name>Zn(2+)</name>
        <dbReference type="ChEBI" id="CHEBI:29105"/>
        <note>catalytic</note>
    </ligand>
</feature>
<dbReference type="GO" id="GO:0046514">
    <property type="term" value="P:ceramide catabolic process"/>
    <property type="evidence" value="ECO:0007669"/>
    <property type="project" value="TreeGrafter"/>
</dbReference>
<keyword evidence="7" id="KW-0106">Calcium</keyword>
<evidence type="ECO:0000256" key="2">
    <source>
        <dbReference type="ARBA" id="ARBA00009780"/>
    </source>
</evidence>
<comment type="similarity">
    <text evidence="2">Belongs to the alkaline ceramidase family.</text>
</comment>
<keyword evidence="7" id="KW-0479">Metal-binding</keyword>
<dbReference type="OrthoDB" id="187171at2759"/>
<feature type="transmembrane region" description="Helical" evidence="9">
    <location>
        <begin position="229"/>
        <end position="249"/>
    </location>
</feature>
<comment type="cofactor">
    <cofactor evidence="8">
        <name>Zn(2+)</name>
        <dbReference type="ChEBI" id="CHEBI:29105"/>
    </cofactor>
</comment>
<organism evidence="10 11">
    <name type="scientific">Colletotrichum karsti</name>
    <dbReference type="NCBI Taxonomy" id="1095194"/>
    <lineage>
        <taxon>Eukaryota</taxon>
        <taxon>Fungi</taxon>
        <taxon>Dikarya</taxon>
        <taxon>Ascomycota</taxon>
        <taxon>Pezizomycotina</taxon>
        <taxon>Sordariomycetes</taxon>
        <taxon>Hypocreomycetidae</taxon>
        <taxon>Glomerellales</taxon>
        <taxon>Glomerellaceae</taxon>
        <taxon>Colletotrichum</taxon>
        <taxon>Colletotrichum boninense species complex</taxon>
    </lineage>
</organism>
<keyword evidence="11" id="KW-1185">Reference proteome</keyword>
<proteinExistence type="inferred from homology"/>
<feature type="binding site" evidence="8">
    <location>
        <position position="93"/>
    </location>
    <ligand>
        <name>Zn(2+)</name>
        <dbReference type="ChEBI" id="CHEBI:29105"/>
        <note>catalytic</note>
    </ligand>
</feature>
<protein>
    <submittedName>
        <fullName evidence="10">Alkaline phytoceramidase</fullName>
    </submittedName>
</protein>
<dbReference type="PANTHER" id="PTHR46187">
    <property type="entry name" value="ALKALINE CERAMIDASE 3"/>
    <property type="match status" value="1"/>
</dbReference>
<evidence type="ECO:0000313" key="10">
    <source>
        <dbReference type="EMBL" id="KAF9877513.1"/>
    </source>
</evidence>
<dbReference type="GO" id="GO:0046513">
    <property type="term" value="P:ceramide biosynthetic process"/>
    <property type="evidence" value="ECO:0007669"/>
    <property type="project" value="TreeGrafter"/>
</dbReference>
<dbReference type="Proteomes" id="UP000781932">
    <property type="component" value="Unassembled WGS sequence"/>
</dbReference>
<feature type="transmembrane region" description="Helical" evidence="9">
    <location>
        <begin position="40"/>
        <end position="58"/>
    </location>
</feature>
<keyword evidence="3 9" id="KW-0812">Transmembrane</keyword>
<keyword evidence="4" id="KW-0378">Hydrolase</keyword>
<keyword evidence="5 9" id="KW-1133">Transmembrane helix</keyword>
<comment type="subcellular location">
    <subcellularLocation>
        <location evidence="1">Membrane</location>
        <topology evidence="1">Multi-pass membrane protein</topology>
    </subcellularLocation>
</comment>
<feature type="transmembrane region" description="Helical" evidence="9">
    <location>
        <begin position="79"/>
        <end position="96"/>
    </location>
</feature>
<evidence type="ECO:0000256" key="7">
    <source>
        <dbReference type="PIRSR" id="PIRSR608901-1"/>
    </source>
</evidence>
<evidence type="ECO:0000256" key="6">
    <source>
        <dbReference type="ARBA" id="ARBA00023136"/>
    </source>
</evidence>
<evidence type="ECO:0000256" key="9">
    <source>
        <dbReference type="SAM" id="Phobius"/>
    </source>
</evidence>
<dbReference type="EMBL" id="JAATWM020000014">
    <property type="protein sequence ID" value="KAF9877513.1"/>
    <property type="molecule type" value="Genomic_DNA"/>
</dbReference>
<keyword evidence="6 9" id="KW-0472">Membrane</keyword>
<evidence type="ECO:0000256" key="3">
    <source>
        <dbReference type="ARBA" id="ARBA00022692"/>
    </source>
</evidence>